<dbReference type="Pfam" id="PF01636">
    <property type="entry name" value="APH"/>
    <property type="match status" value="1"/>
</dbReference>
<sequence length="286" mass="31654">MTAEHSQILRALGFQPERCTSIGHEALGRHGVFQCAEQIIKLYGNGTPPAADRAQAEQLYTARARENGVCAPRVLRAGTVLGVSYTISQRLDGVIASSPPSDEIVREMGVMLGKLHRPALSEGATWRNAWLHELRHAVQKTHDSDTGLEALTLCDKTLAYLESTSPLLFALLPMGTVHGDFSTRNVLCMDGHVSALLDFELAHEGNVELELARFYQKELHGSSARIAAFQKGYTEYAFFAPGFSRRLQLYLLGEALIGCSWSKNAVDDFFDECCAILRRFLARNER</sequence>
<feature type="domain" description="Aminoglycoside phosphotransferase" evidence="1">
    <location>
        <begin position="49"/>
        <end position="233"/>
    </location>
</feature>
<gene>
    <name evidence="2" type="ORF">IAC59_03660</name>
</gene>
<organism evidence="2 3">
    <name type="scientific">Candidatus Fimadaptatus faecigallinarum</name>
    <dbReference type="NCBI Taxonomy" id="2840814"/>
    <lineage>
        <taxon>Bacteria</taxon>
        <taxon>Bacillati</taxon>
        <taxon>Bacillota</taxon>
        <taxon>Clostridia</taxon>
        <taxon>Eubacteriales</taxon>
        <taxon>Candidatus Fimadaptatus</taxon>
    </lineage>
</organism>
<evidence type="ECO:0000313" key="2">
    <source>
        <dbReference type="EMBL" id="HIU46340.1"/>
    </source>
</evidence>
<dbReference type="Proteomes" id="UP000824123">
    <property type="component" value="Unassembled WGS sequence"/>
</dbReference>
<dbReference type="Gene3D" id="3.90.1200.10">
    <property type="match status" value="1"/>
</dbReference>
<reference evidence="2" key="2">
    <citation type="journal article" date="2021" name="PeerJ">
        <title>Extensive microbial diversity within the chicken gut microbiome revealed by metagenomics and culture.</title>
        <authorList>
            <person name="Gilroy R."/>
            <person name="Ravi A."/>
            <person name="Getino M."/>
            <person name="Pursley I."/>
            <person name="Horton D.L."/>
            <person name="Alikhan N.F."/>
            <person name="Baker D."/>
            <person name="Gharbi K."/>
            <person name="Hall N."/>
            <person name="Watson M."/>
            <person name="Adriaenssens E.M."/>
            <person name="Foster-Nyarko E."/>
            <person name="Jarju S."/>
            <person name="Secka A."/>
            <person name="Antonio M."/>
            <person name="Oren A."/>
            <person name="Chaudhuri R.R."/>
            <person name="La Ragione R."/>
            <person name="Hildebrand F."/>
            <person name="Pallen M.J."/>
        </authorList>
    </citation>
    <scope>NUCLEOTIDE SEQUENCE</scope>
    <source>
        <strain evidence="2">ChiSxjej2B14-8506</strain>
    </source>
</reference>
<dbReference type="InterPro" id="IPR011009">
    <property type="entry name" value="Kinase-like_dom_sf"/>
</dbReference>
<dbReference type="EMBL" id="DVNK01000027">
    <property type="protein sequence ID" value="HIU46340.1"/>
    <property type="molecule type" value="Genomic_DNA"/>
</dbReference>
<evidence type="ECO:0000259" key="1">
    <source>
        <dbReference type="Pfam" id="PF01636"/>
    </source>
</evidence>
<dbReference type="InterPro" id="IPR002575">
    <property type="entry name" value="Aminoglycoside_PTrfase"/>
</dbReference>
<comment type="caution">
    <text evidence="2">The sequence shown here is derived from an EMBL/GenBank/DDBJ whole genome shotgun (WGS) entry which is preliminary data.</text>
</comment>
<name>A0A9D1S463_9FIRM</name>
<protein>
    <submittedName>
        <fullName evidence="2">Phosphotransferase</fullName>
    </submittedName>
</protein>
<proteinExistence type="predicted"/>
<dbReference type="AlphaFoldDB" id="A0A9D1S463"/>
<dbReference type="SUPFAM" id="SSF56112">
    <property type="entry name" value="Protein kinase-like (PK-like)"/>
    <property type="match status" value="1"/>
</dbReference>
<reference evidence="2" key="1">
    <citation type="submission" date="2020-10" db="EMBL/GenBank/DDBJ databases">
        <authorList>
            <person name="Gilroy R."/>
        </authorList>
    </citation>
    <scope>NUCLEOTIDE SEQUENCE</scope>
    <source>
        <strain evidence="2">ChiSxjej2B14-8506</strain>
    </source>
</reference>
<evidence type="ECO:0000313" key="3">
    <source>
        <dbReference type="Proteomes" id="UP000824123"/>
    </source>
</evidence>
<accession>A0A9D1S463</accession>